<dbReference type="GO" id="GO:0016709">
    <property type="term" value="F:oxidoreductase activity, acting on paired donors, with incorporation or reduction of molecular oxygen, NAD(P)H as one donor, and incorporation of one atom of oxygen"/>
    <property type="evidence" value="ECO:0007669"/>
    <property type="project" value="UniProtKB-ARBA"/>
</dbReference>
<evidence type="ECO:0000256" key="3">
    <source>
        <dbReference type="ARBA" id="ARBA00022827"/>
    </source>
</evidence>
<feature type="transmembrane region" description="Helical" evidence="6">
    <location>
        <begin position="7"/>
        <end position="27"/>
    </location>
</feature>
<evidence type="ECO:0000313" key="9">
    <source>
        <dbReference type="Proteomes" id="UP000509510"/>
    </source>
</evidence>
<dbReference type="KEGG" id="trg:TRUGW13939_02352"/>
<dbReference type="Pfam" id="PF21274">
    <property type="entry name" value="Rng_hyd_C"/>
    <property type="match status" value="1"/>
</dbReference>
<evidence type="ECO:0000256" key="2">
    <source>
        <dbReference type="ARBA" id="ARBA00022630"/>
    </source>
</evidence>
<dbReference type="InterPro" id="IPR050641">
    <property type="entry name" value="RIFMO-like"/>
</dbReference>
<proteinExistence type="predicted"/>
<dbReference type="Pfam" id="PF01494">
    <property type="entry name" value="FAD_binding_3"/>
    <property type="match status" value="1"/>
</dbReference>
<evidence type="ECO:0000313" key="8">
    <source>
        <dbReference type="EMBL" id="QKX55260.1"/>
    </source>
</evidence>
<dbReference type="PANTHER" id="PTHR43004">
    <property type="entry name" value="TRK SYSTEM POTASSIUM UPTAKE PROTEIN"/>
    <property type="match status" value="1"/>
</dbReference>
<evidence type="ECO:0000256" key="4">
    <source>
        <dbReference type="ARBA" id="ARBA00023002"/>
    </source>
</evidence>
<dbReference type="InterPro" id="IPR036188">
    <property type="entry name" value="FAD/NAD-bd_sf"/>
</dbReference>
<keyword evidence="4" id="KW-0560">Oxidoreductase</keyword>
<comment type="cofactor">
    <cofactor evidence="1">
        <name>FAD</name>
        <dbReference type="ChEBI" id="CHEBI:57692"/>
    </cofactor>
</comment>
<dbReference type="SUPFAM" id="SSF51905">
    <property type="entry name" value="FAD/NAD(P)-binding domain"/>
    <property type="match status" value="1"/>
</dbReference>
<dbReference type="PRINTS" id="PR00420">
    <property type="entry name" value="RNGMNOXGNASE"/>
</dbReference>
<evidence type="ECO:0000256" key="5">
    <source>
        <dbReference type="SAM" id="MobiDB-lite"/>
    </source>
</evidence>
<feature type="domain" description="FAD-binding" evidence="7">
    <location>
        <begin position="9"/>
        <end position="366"/>
    </location>
</feature>
<dbReference type="PANTHER" id="PTHR43004:SF19">
    <property type="entry name" value="BINDING MONOOXYGENASE, PUTATIVE (JCVI)-RELATED"/>
    <property type="match status" value="1"/>
</dbReference>
<dbReference type="Gene3D" id="3.30.9.10">
    <property type="entry name" value="D-Amino Acid Oxidase, subunit A, domain 2"/>
    <property type="match status" value="1"/>
</dbReference>
<gene>
    <name evidence="8" type="ORF">TRUGW13939_02352</name>
</gene>
<dbReference type="OrthoDB" id="2690153at2759"/>
<keyword evidence="3" id="KW-0274">FAD</keyword>
<reference evidence="9" key="1">
    <citation type="submission" date="2020-06" db="EMBL/GenBank/DDBJ databases">
        <title>A chromosome-scale genome assembly of Talaromyces rugulosus W13939.</title>
        <authorList>
            <person name="Wang B."/>
            <person name="Guo L."/>
            <person name="Ye K."/>
            <person name="Wang L."/>
        </authorList>
    </citation>
    <scope>NUCLEOTIDE SEQUENCE [LARGE SCALE GENOMIC DNA]</scope>
    <source>
        <strain evidence="9">W13939</strain>
    </source>
</reference>
<protein>
    <recommendedName>
        <fullName evidence="7">FAD-binding domain-containing protein</fullName>
    </recommendedName>
</protein>
<keyword evidence="9" id="KW-1185">Reference proteome</keyword>
<dbReference type="Gene3D" id="3.40.30.120">
    <property type="match status" value="1"/>
</dbReference>
<organism evidence="8 9">
    <name type="scientific">Talaromyces rugulosus</name>
    <name type="common">Penicillium rugulosum</name>
    <dbReference type="NCBI Taxonomy" id="121627"/>
    <lineage>
        <taxon>Eukaryota</taxon>
        <taxon>Fungi</taxon>
        <taxon>Dikarya</taxon>
        <taxon>Ascomycota</taxon>
        <taxon>Pezizomycotina</taxon>
        <taxon>Eurotiomycetes</taxon>
        <taxon>Eurotiomycetidae</taxon>
        <taxon>Eurotiales</taxon>
        <taxon>Trichocomaceae</taxon>
        <taxon>Talaromyces</taxon>
        <taxon>Talaromyces sect. Islandici</taxon>
    </lineage>
</organism>
<accession>A0A7H8QMV6</accession>
<keyword evidence="6" id="KW-0472">Membrane</keyword>
<name>A0A7H8QMV6_TALRU</name>
<dbReference type="InterPro" id="IPR002938">
    <property type="entry name" value="FAD-bd"/>
</dbReference>
<dbReference type="AlphaFoldDB" id="A0A7H8QMV6"/>
<keyword evidence="6" id="KW-1133">Transmembrane helix</keyword>
<evidence type="ECO:0000256" key="6">
    <source>
        <dbReference type="SAM" id="Phobius"/>
    </source>
</evidence>
<dbReference type="GeneID" id="55989861"/>
<evidence type="ECO:0000256" key="1">
    <source>
        <dbReference type="ARBA" id="ARBA00001974"/>
    </source>
</evidence>
<feature type="region of interest" description="Disordered" evidence="5">
    <location>
        <begin position="85"/>
        <end position="111"/>
    </location>
</feature>
<sequence>MSTTQTNHVPVIIIGGGIVGLCASLFLSNQGIHSLLVERHAGTSIHPRARSVNARTMEIFRSMGIAEAVREAGASMAPTRGIFSGPSLNSVLEKRPRRKEGPKSTSWVQSSGIGPENGLFVTQDMLEPAILKEAREKGGDVRFRTQCLDVEQDEEKVTVTIKDRETSDISTVTADYVVAADGANSPIRSQLGVSTTGCGKMGNLLNILFRADLTDLVKTREFSLCRIENPEVVGIFTSINNSDRWVFHLSYDPLKGEKPEHFSPDRCKELLRIALGLPEIEVEIISILPWEPSVQVATKLQHGRIFLAGDAAHQMPPYGGQGANSGISDAYDLTWKLSAVLKGYASSRLLETFDIERQPVGKTAADVSSALADELGLISIKRDWRTIKGFAKVMAYSSGYGYIYSNESPAVMVEDRWPLGGATWKAWSASSLLFSLDGRPGTRVPHVTVEKDGKEISTLDLVGNGFVLIAGSAGEPWITASENVRKSWSGLLLAGYCVGHINGAVIDKKRLWETAAGISSSGALLVRPDGYVAWRQRRAPVSIQNTLEDVLKHLLCFK</sequence>
<evidence type="ECO:0000259" key="7">
    <source>
        <dbReference type="Pfam" id="PF01494"/>
    </source>
</evidence>
<dbReference type="RefSeq" id="XP_035341439.1">
    <property type="nucleotide sequence ID" value="XM_035485546.1"/>
</dbReference>
<dbReference type="Gene3D" id="3.50.50.60">
    <property type="entry name" value="FAD/NAD(P)-binding domain"/>
    <property type="match status" value="1"/>
</dbReference>
<dbReference type="GO" id="GO:0071949">
    <property type="term" value="F:FAD binding"/>
    <property type="evidence" value="ECO:0007669"/>
    <property type="project" value="InterPro"/>
</dbReference>
<dbReference type="EMBL" id="CP055898">
    <property type="protein sequence ID" value="QKX55260.1"/>
    <property type="molecule type" value="Genomic_DNA"/>
</dbReference>
<dbReference type="Proteomes" id="UP000509510">
    <property type="component" value="Chromosome I"/>
</dbReference>
<keyword evidence="6" id="KW-0812">Transmembrane</keyword>
<keyword evidence="2" id="KW-0285">Flavoprotein</keyword>